<sequence>MENYYAQVAVASSSGETADVAVNTFAIQCTDTLSQGQADDWQVALKQFYLDCLAAGALAGRASTGHTTKMLKATMTVPNYPLYTYAWNLSGQSIPSIDLPNEVALCVSYAADQYPLVPRARRRGRIYISGWVEGMNAAGRPYITAYEDLATAYADYATTVVGITGINPGVWSRSSGDVYLIDRVWCDNEWDTMRSRGGKSTIRKTITV</sequence>
<proteinExistence type="predicted"/>
<accession>A0A0H5Q465</accession>
<reference evidence="1" key="1">
    <citation type="submission" date="2015-06" db="EMBL/GenBank/DDBJ databases">
        <authorList>
            <person name="Joergensen T."/>
        </authorList>
    </citation>
    <scope>NUCLEOTIDE SEQUENCE</scope>
    <source>
        <strain evidence="1">RGFK1284</strain>
    </source>
</reference>
<dbReference type="EMBL" id="LN853854">
    <property type="protein sequence ID" value="CRY96811.1"/>
    <property type="molecule type" value="Genomic_DNA"/>
</dbReference>
<name>A0A0H5Q465_9ZZZZ</name>
<protein>
    <submittedName>
        <fullName evidence="1">Uncharacterized protein</fullName>
    </submittedName>
</protein>
<reference evidence="1" key="2">
    <citation type="submission" date="2015-07" db="EMBL/GenBank/DDBJ databases">
        <title>Plasmids, circular viruses and viroids from rat gut.</title>
        <authorList>
            <person name="Jorgensen T.J."/>
            <person name="Hansen M.A."/>
            <person name="Xu Z."/>
            <person name="Tabak M.A."/>
            <person name="Sorensen S.J."/>
            <person name="Hansen L.H."/>
        </authorList>
    </citation>
    <scope>NUCLEOTIDE SEQUENCE</scope>
    <source>
        <strain evidence="1">RGFK1284</strain>
    </source>
</reference>
<dbReference type="AlphaFoldDB" id="A0A0H5Q465"/>
<evidence type="ECO:0000313" key="1">
    <source>
        <dbReference type="EMBL" id="CRY96811.1"/>
    </source>
</evidence>
<organism evidence="1">
    <name type="scientific">uncultured prokaryote</name>
    <dbReference type="NCBI Taxonomy" id="198431"/>
    <lineage>
        <taxon>unclassified sequences</taxon>
        <taxon>environmental samples</taxon>
    </lineage>
</organism>